<comment type="subunit">
    <text evidence="9">Component of the oligosaccharyltransferase (OST) complex.</text>
</comment>
<dbReference type="Proteomes" id="UP000694867">
    <property type="component" value="Unplaced"/>
</dbReference>
<dbReference type="KEGG" id="goe:100901245"/>
<keyword evidence="7 9" id="KW-1133">Transmembrane helix</keyword>
<dbReference type="Pfam" id="PF03345">
    <property type="entry name" value="OST48_N"/>
    <property type="match status" value="1"/>
</dbReference>
<dbReference type="InterPro" id="IPR005013">
    <property type="entry name" value="DDOST_48_kDa_subunit"/>
</dbReference>
<comment type="subcellular location">
    <subcellularLocation>
        <location evidence="1 9">Endoplasmic reticulum membrane</location>
        <topology evidence="1 9">Single-pass type I membrane protein</topology>
    </subcellularLocation>
</comment>
<dbReference type="CTD" id="31849"/>
<accession>A0AAJ6QPG1</accession>
<evidence type="ECO:0000256" key="2">
    <source>
        <dbReference type="ARBA" id="ARBA00004922"/>
    </source>
</evidence>
<evidence type="ECO:0000256" key="8">
    <source>
        <dbReference type="ARBA" id="ARBA00023136"/>
    </source>
</evidence>
<feature type="domain" description="OST48 middle" evidence="11">
    <location>
        <begin position="289"/>
        <end position="419"/>
    </location>
</feature>
<evidence type="ECO:0000256" key="1">
    <source>
        <dbReference type="ARBA" id="ARBA00004115"/>
    </source>
</evidence>
<evidence type="ECO:0000256" key="5">
    <source>
        <dbReference type="ARBA" id="ARBA00022692"/>
    </source>
</evidence>
<gene>
    <name evidence="13" type="primary">LOC100901245</name>
</gene>
<feature type="transmembrane region" description="Helical" evidence="9">
    <location>
        <begin position="397"/>
        <end position="416"/>
    </location>
</feature>
<dbReference type="RefSeq" id="XP_003739484.1">
    <property type="nucleotide sequence ID" value="XM_003739436.2"/>
</dbReference>
<dbReference type="PANTHER" id="PTHR10830:SF0">
    <property type="entry name" value="DOLICHYL-DIPHOSPHOOLIGOSACCHARIDE--PROTEIN GLYCOSYLTRANSFERASE 48 KDA SUBUNIT"/>
    <property type="match status" value="1"/>
</dbReference>
<comment type="pathway">
    <text evidence="2 9">Protein modification; protein glycosylation.</text>
</comment>
<evidence type="ECO:0000256" key="9">
    <source>
        <dbReference type="RuleBase" id="RU361142"/>
    </source>
</evidence>
<evidence type="ECO:0000256" key="4">
    <source>
        <dbReference type="ARBA" id="ARBA00013350"/>
    </source>
</evidence>
<keyword evidence="9" id="KW-0732">Signal</keyword>
<keyword evidence="5 9" id="KW-0812">Transmembrane</keyword>
<evidence type="ECO:0000313" key="12">
    <source>
        <dbReference type="Proteomes" id="UP000694867"/>
    </source>
</evidence>
<dbReference type="GO" id="GO:0018279">
    <property type="term" value="P:protein N-linked glycosylation via asparagine"/>
    <property type="evidence" value="ECO:0007669"/>
    <property type="project" value="UniProtKB-UniRule"/>
</dbReference>
<evidence type="ECO:0000256" key="6">
    <source>
        <dbReference type="ARBA" id="ARBA00022824"/>
    </source>
</evidence>
<evidence type="ECO:0000259" key="10">
    <source>
        <dbReference type="Pfam" id="PF03345"/>
    </source>
</evidence>
<reference evidence="13" key="1">
    <citation type="submission" date="2025-08" db="UniProtKB">
        <authorList>
            <consortium name="RefSeq"/>
        </authorList>
    </citation>
    <scope>IDENTIFICATION</scope>
</reference>
<evidence type="ECO:0000259" key="11">
    <source>
        <dbReference type="Pfam" id="PF23358"/>
    </source>
</evidence>
<comment type="function">
    <text evidence="9">Subunit of the oligosaccharyl transferase (OST) complex that catalyzes the initial transfer of a defined glycan (Glc(3)Man(9)GlcNAc(2) in eukaryotes) from the lipid carrier dolichol-pyrophosphate to an asparagine residue within an Asn-X-Ser/Thr consensus motif in nascent polypeptide chains, the first step in protein N-glycosylation. N-glycosylation occurs cotranslationally and the complex associates with the Sec61 complex at the channel-forming translocon complex that mediates protein translocation across the endoplasmic reticulum (ER).</text>
</comment>
<dbReference type="PANTHER" id="PTHR10830">
    <property type="entry name" value="DOLICHYL-DIPHOSPHOOLIGOSACCHARIDE--PROTEIN GLYCOSYLTRANSFERASE 48 KDA SUBUNIT"/>
    <property type="match status" value="1"/>
</dbReference>
<feature type="domain" description="OST48 N-terminal" evidence="10">
    <location>
        <begin position="21"/>
        <end position="273"/>
    </location>
</feature>
<keyword evidence="8 9" id="KW-0472">Membrane</keyword>
<dbReference type="AlphaFoldDB" id="A0AAJ6QPG1"/>
<keyword evidence="6 9" id="KW-0256">Endoplasmic reticulum</keyword>
<feature type="signal peptide" evidence="9">
    <location>
        <begin position="1"/>
        <end position="17"/>
    </location>
</feature>
<evidence type="ECO:0000256" key="3">
    <source>
        <dbReference type="ARBA" id="ARBA00008743"/>
    </source>
</evidence>
<dbReference type="Pfam" id="PF23358">
    <property type="entry name" value="OST48_MD"/>
    <property type="match status" value="1"/>
</dbReference>
<dbReference type="InterPro" id="IPR055459">
    <property type="entry name" value="OST48_MD"/>
</dbReference>
<evidence type="ECO:0000256" key="7">
    <source>
        <dbReference type="ARBA" id="ARBA00022989"/>
    </source>
</evidence>
<proteinExistence type="inferred from homology"/>
<organism evidence="12 13">
    <name type="scientific">Galendromus occidentalis</name>
    <name type="common">western predatory mite</name>
    <dbReference type="NCBI Taxonomy" id="34638"/>
    <lineage>
        <taxon>Eukaryota</taxon>
        <taxon>Metazoa</taxon>
        <taxon>Ecdysozoa</taxon>
        <taxon>Arthropoda</taxon>
        <taxon>Chelicerata</taxon>
        <taxon>Arachnida</taxon>
        <taxon>Acari</taxon>
        <taxon>Parasitiformes</taxon>
        <taxon>Mesostigmata</taxon>
        <taxon>Gamasina</taxon>
        <taxon>Phytoseioidea</taxon>
        <taxon>Phytoseiidae</taxon>
        <taxon>Typhlodrominae</taxon>
        <taxon>Galendromus</taxon>
    </lineage>
</organism>
<comment type="similarity">
    <text evidence="3 9">Belongs to the DDOST 48 kDa subunit family.</text>
</comment>
<keyword evidence="12" id="KW-1185">Reference proteome</keyword>
<dbReference type="GO" id="GO:0008250">
    <property type="term" value="C:oligosaccharyltransferase complex"/>
    <property type="evidence" value="ECO:0007669"/>
    <property type="project" value="TreeGrafter"/>
</dbReference>
<feature type="chain" id="PRO_5042312819" description="Dolichyl-diphosphooligosaccharide--protein glycosyltransferase 48 kDa subunit" evidence="9">
    <location>
        <begin position="18"/>
        <end position="428"/>
    </location>
</feature>
<dbReference type="GeneID" id="100901245"/>
<sequence length="428" mass="47700">MKLLLAISLSLFALASAVPGETLVLVDSLSFRDTHSQFFNFLEERGYKLTFKQADDSTLTLKKYGEFLYKHLILFTPTTEEFGGTINVQALTEFIDNGGNVLAAVNSRVGNVMKELAAECGFEVDSEGNQMFDHHNYDVYLDKGDHTVIAFDSSQVIDVPAMIGTKKLEPMLFSGIGLITDRKNPLVTTVIRSSATAYSAPASKAVTSTPLVAGEKGALVASLQARNNARVLFSGSLSMFSNEYLDAVVKTNGDLMAVKSGNKDLVESLARWVFKETGVLRYSDVKHGGPYTVMDNASFSMKVEMLDNAGKWIPYDAPSIQLEFVRIDPFVRTEMKREANDGTYGVTFKVPDVYGVYRFKVDHRRRGYDNLVVASQVSVHPLQHTMYERFIPAAKPYYWSAFSMMLGLFVFSFVFIHHKEPASKHKKE</sequence>
<dbReference type="InterPro" id="IPR055457">
    <property type="entry name" value="OST48_N"/>
</dbReference>
<evidence type="ECO:0000313" key="13">
    <source>
        <dbReference type="RefSeq" id="XP_003739484.1"/>
    </source>
</evidence>
<protein>
    <recommendedName>
        <fullName evidence="4 9">Dolichyl-diphosphooligosaccharide--protein glycosyltransferase 48 kDa subunit</fullName>
        <shortName evidence="9">Oligosaccharyl transferase 48 kDa subunit</shortName>
    </recommendedName>
</protein>
<name>A0AAJ6QPG1_9ACAR</name>